<gene>
    <name evidence="4" type="ORF">BDW59DRAFT_161911</name>
</gene>
<comment type="similarity">
    <text evidence="1">Belongs to the BLOC1S1 family.</text>
</comment>
<comment type="caution">
    <text evidence="4">The sequence shown here is derived from an EMBL/GenBank/DDBJ whole genome shotgun (WGS) entry which is preliminary data.</text>
</comment>
<dbReference type="PANTHER" id="PTHR13073">
    <property type="entry name" value="BLOC-1 COMPLEX SUBUNIT 1"/>
    <property type="match status" value="1"/>
</dbReference>
<dbReference type="EMBL" id="JBFXLS010000038">
    <property type="protein sequence ID" value="KAL2825197.1"/>
    <property type="molecule type" value="Genomic_DNA"/>
</dbReference>
<dbReference type="Proteomes" id="UP001610335">
    <property type="component" value="Unassembled WGS sequence"/>
</dbReference>
<evidence type="ECO:0000313" key="5">
    <source>
        <dbReference type="Proteomes" id="UP001610335"/>
    </source>
</evidence>
<dbReference type="Pfam" id="PF06320">
    <property type="entry name" value="GCN5L1"/>
    <property type="match status" value="1"/>
</dbReference>
<evidence type="ECO:0000256" key="1">
    <source>
        <dbReference type="ARBA" id="ARBA00007133"/>
    </source>
</evidence>
<feature type="compositionally biased region" description="Pro residues" evidence="3">
    <location>
        <begin position="1"/>
        <end position="27"/>
    </location>
</feature>
<organism evidence="4 5">
    <name type="scientific">Aspergillus cavernicola</name>
    <dbReference type="NCBI Taxonomy" id="176166"/>
    <lineage>
        <taxon>Eukaryota</taxon>
        <taxon>Fungi</taxon>
        <taxon>Dikarya</taxon>
        <taxon>Ascomycota</taxon>
        <taxon>Pezizomycotina</taxon>
        <taxon>Eurotiomycetes</taxon>
        <taxon>Eurotiomycetidae</taxon>
        <taxon>Eurotiales</taxon>
        <taxon>Aspergillaceae</taxon>
        <taxon>Aspergillus</taxon>
        <taxon>Aspergillus subgen. Nidulantes</taxon>
    </lineage>
</organism>
<accession>A0ABR4IC53</accession>
<dbReference type="PANTHER" id="PTHR13073:SF0">
    <property type="entry name" value="BIOGENESIS OF LYSOSOME-RELATED ORGANELLES COMPLEX 1 SUBUNIT 1"/>
    <property type="match status" value="1"/>
</dbReference>
<feature type="region of interest" description="Disordered" evidence="3">
    <location>
        <begin position="141"/>
        <end position="218"/>
    </location>
</feature>
<dbReference type="InterPro" id="IPR009395">
    <property type="entry name" value="BLOC1S1"/>
</dbReference>
<name>A0ABR4IC53_9EURO</name>
<feature type="compositionally biased region" description="Basic and acidic residues" evidence="3">
    <location>
        <begin position="148"/>
        <end position="160"/>
    </location>
</feature>
<evidence type="ECO:0000256" key="3">
    <source>
        <dbReference type="SAM" id="MobiDB-lite"/>
    </source>
</evidence>
<reference evidence="4 5" key="1">
    <citation type="submission" date="2024-07" db="EMBL/GenBank/DDBJ databases">
        <title>Section-level genome sequencing and comparative genomics of Aspergillus sections Usti and Cavernicolus.</title>
        <authorList>
            <consortium name="Lawrence Berkeley National Laboratory"/>
            <person name="Nybo J.L."/>
            <person name="Vesth T.C."/>
            <person name="Theobald S."/>
            <person name="Frisvad J.C."/>
            <person name="Larsen T.O."/>
            <person name="Kjaerboelling I."/>
            <person name="Rothschild-Mancinelli K."/>
            <person name="Lyhne E.K."/>
            <person name="Kogle M.E."/>
            <person name="Barry K."/>
            <person name="Clum A."/>
            <person name="Na H."/>
            <person name="Ledsgaard L."/>
            <person name="Lin J."/>
            <person name="Lipzen A."/>
            <person name="Kuo A."/>
            <person name="Riley R."/>
            <person name="Mondo S."/>
            <person name="LaButti K."/>
            <person name="Haridas S."/>
            <person name="Pangalinan J."/>
            <person name="Salamov A.A."/>
            <person name="Simmons B.A."/>
            <person name="Magnuson J.K."/>
            <person name="Chen J."/>
            <person name="Drula E."/>
            <person name="Henrissat B."/>
            <person name="Wiebenga A."/>
            <person name="Lubbers R.J."/>
            <person name="Gomes A.C."/>
            <person name="Makela M.R."/>
            <person name="Stajich J."/>
            <person name="Grigoriev I.V."/>
            <person name="Mortensen U.H."/>
            <person name="De vries R.P."/>
            <person name="Baker S.E."/>
            <person name="Andersen M.R."/>
        </authorList>
    </citation>
    <scope>NUCLEOTIDE SEQUENCE [LARGE SCALE GENOMIC DNA]</scope>
    <source>
        <strain evidence="4 5">CBS 600.67</strain>
    </source>
</reference>
<feature type="compositionally biased region" description="Low complexity" evidence="3">
    <location>
        <begin position="28"/>
        <end position="45"/>
    </location>
</feature>
<sequence>MTLPTQPQPQNKPHPPSSATPTPPNPAQPQIQPQIQIQPQSQSQSLEATSAFTATLHSLGTTHTASLVDRTKNLHNNASALRAQEDQLARTTADLGRQNTEWEGLAGDIRDGLKEIGDVQNWAEVLERELLVVEEVLRGVEEEDGEEEGRGRDMEGRGEGRGLNGGVNGGLLNGNGKIDEEEGGEEEDEEEDGKGKKGKGRRKGKETEPAKRGWFNWW</sequence>
<proteinExistence type="inferred from homology"/>
<feature type="compositionally biased region" description="Gly residues" evidence="3">
    <location>
        <begin position="161"/>
        <end position="173"/>
    </location>
</feature>
<keyword evidence="5" id="KW-1185">Reference proteome</keyword>
<evidence type="ECO:0000256" key="2">
    <source>
        <dbReference type="ARBA" id="ARBA00019577"/>
    </source>
</evidence>
<protein>
    <recommendedName>
        <fullName evidence="2">Biogenesis of lysosome-related organelles complex 1 subunit 1</fullName>
    </recommendedName>
</protein>
<evidence type="ECO:0000313" key="4">
    <source>
        <dbReference type="EMBL" id="KAL2825197.1"/>
    </source>
</evidence>
<feature type="compositionally biased region" description="Acidic residues" evidence="3">
    <location>
        <begin position="179"/>
        <end position="192"/>
    </location>
</feature>
<feature type="region of interest" description="Disordered" evidence="3">
    <location>
        <begin position="1"/>
        <end position="49"/>
    </location>
</feature>